<reference evidence="1" key="1">
    <citation type="submission" date="2019-11" db="EMBL/GenBank/DDBJ databases">
        <title>Characterization of Clostridium perfringens isolates from swine manure treated agricultural soils.</title>
        <authorList>
            <person name="Wushke S.T."/>
        </authorList>
    </citation>
    <scope>NUCLEOTIDE SEQUENCE</scope>
    <source>
        <strain evidence="1">X62</strain>
    </source>
</reference>
<comment type="caution">
    <text evidence="1">The sequence shown here is derived from an EMBL/GenBank/DDBJ whole genome shotgun (WGS) entry which is preliminary data.</text>
</comment>
<dbReference type="Proteomes" id="UP001288944">
    <property type="component" value="Unassembled WGS sequence"/>
</dbReference>
<evidence type="ECO:0000313" key="2">
    <source>
        <dbReference type="Proteomes" id="UP001288944"/>
    </source>
</evidence>
<name>A0AAW9KJ16_CLOPF</name>
<feature type="non-terminal residue" evidence="1">
    <location>
        <position position="61"/>
    </location>
</feature>
<dbReference type="EMBL" id="WNUR01000466">
    <property type="protein sequence ID" value="MDZ7542764.1"/>
    <property type="molecule type" value="Genomic_DNA"/>
</dbReference>
<protein>
    <submittedName>
        <fullName evidence="1">ABC transporter permease</fullName>
    </submittedName>
</protein>
<sequence>MNTNKKNKTLMVLSIPVVFLIICIGTSIGSSNISIMDIISIISHKIFNTQLLQGIEAKDVS</sequence>
<evidence type="ECO:0000313" key="1">
    <source>
        <dbReference type="EMBL" id="MDZ7542764.1"/>
    </source>
</evidence>
<dbReference type="AlphaFoldDB" id="A0AAW9KJ16"/>
<gene>
    <name evidence="1" type="primary">btuC</name>
    <name evidence="1" type="ORF">GNF83_16560</name>
</gene>
<accession>A0AAW9KJ16</accession>
<proteinExistence type="predicted"/>
<organism evidence="1 2">
    <name type="scientific">Clostridium perfringens</name>
    <dbReference type="NCBI Taxonomy" id="1502"/>
    <lineage>
        <taxon>Bacteria</taxon>
        <taxon>Bacillati</taxon>
        <taxon>Bacillota</taxon>
        <taxon>Clostridia</taxon>
        <taxon>Eubacteriales</taxon>
        <taxon>Clostridiaceae</taxon>
        <taxon>Clostridium</taxon>
    </lineage>
</organism>